<accession>A0A0A9CBZ5</accession>
<sequence>MRTKSYDKRFDQSSISHKMEQILLPITCLNLLEKNRNYLIKVFTNQALENEGLGRVALPVELVEGLLFLQNLL</sequence>
<organism evidence="1">
    <name type="scientific">Arundo donax</name>
    <name type="common">Giant reed</name>
    <name type="synonym">Donax arundinaceus</name>
    <dbReference type="NCBI Taxonomy" id="35708"/>
    <lineage>
        <taxon>Eukaryota</taxon>
        <taxon>Viridiplantae</taxon>
        <taxon>Streptophyta</taxon>
        <taxon>Embryophyta</taxon>
        <taxon>Tracheophyta</taxon>
        <taxon>Spermatophyta</taxon>
        <taxon>Magnoliopsida</taxon>
        <taxon>Liliopsida</taxon>
        <taxon>Poales</taxon>
        <taxon>Poaceae</taxon>
        <taxon>PACMAD clade</taxon>
        <taxon>Arundinoideae</taxon>
        <taxon>Arundineae</taxon>
        <taxon>Arundo</taxon>
    </lineage>
</organism>
<dbReference type="AlphaFoldDB" id="A0A0A9CBZ5"/>
<protein>
    <submittedName>
        <fullName evidence="1">Uncharacterized protein</fullName>
    </submittedName>
</protein>
<proteinExistence type="predicted"/>
<reference evidence="1" key="1">
    <citation type="submission" date="2014-09" db="EMBL/GenBank/DDBJ databases">
        <authorList>
            <person name="Magalhaes I.L.F."/>
            <person name="Oliveira U."/>
            <person name="Santos F.R."/>
            <person name="Vidigal T.H.D.A."/>
            <person name="Brescovit A.D."/>
            <person name="Santos A.J."/>
        </authorList>
    </citation>
    <scope>NUCLEOTIDE SEQUENCE</scope>
    <source>
        <tissue evidence="1">Shoot tissue taken approximately 20 cm above the soil surface</tissue>
    </source>
</reference>
<evidence type="ECO:0000313" key="1">
    <source>
        <dbReference type="EMBL" id="JAD71973.1"/>
    </source>
</evidence>
<reference evidence="1" key="2">
    <citation type="journal article" date="2015" name="Data Brief">
        <title>Shoot transcriptome of the giant reed, Arundo donax.</title>
        <authorList>
            <person name="Barrero R.A."/>
            <person name="Guerrero F.D."/>
            <person name="Moolhuijzen P."/>
            <person name="Goolsby J.A."/>
            <person name="Tidwell J."/>
            <person name="Bellgard S.E."/>
            <person name="Bellgard M.I."/>
        </authorList>
    </citation>
    <scope>NUCLEOTIDE SEQUENCE</scope>
    <source>
        <tissue evidence="1">Shoot tissue taken approximately 20 cm above the soil surface</tissue>
    </source>
</reference>
<dbReference type="EMBL" id="GBRH01225922">
    <property type="protein sequence ID" value="JAD71973.1"/>
    <property type="molecule type" value="Transcribed_RNA"/>
</dbReference>
<name>A0A0A9CBZ5_ARUDO</name>